<gene>
    <name evidence="2" type="ORF">GWK47_023319</name>
</gene>
<feature type="compositionally biased region" description="Gly residues" evidence="1">
    <location>
        <begin position="382"/>
        <end position="394"/>
    </location>
</feature>
<evidence type="ECO:0000256" key="1">
    <source>
        <dbReference type="SAM" id="MobiDB-lite"/>
    </source>
</evidence>
<feature type="compositionally biased region" description="Basic and acidic residues" evidence="1">
    <location>
        <begin position="413"/>
        <end position="426"/>
    </location>
</feature>
<dbReference type="EMBL" id="JACEEZ010024448">
    <property type="protein sequence ID" value="KAG0710188.1"/>
    <property type="molecule type" value="Genomic_DNA"/>
</dbReference>
<organism evidence="2 3">
    <name type="scientific">Chionoecetes opilio</name>
    <name type="common">Atlantic snow crab</name>
    <name type="synonym">Cancer opilio</name>
    <dbReference type="NCBI Taxonomy" id="41210"/>
    <lineage>
        <taxon>Eukaryota</taxon>
        <taxon>Metazoa</taxon>
        <taxon>Ecdysozoa</taxon>
        <taxon>Arthropoda</taxon>
        <taxon>Crustacea</taxon>
        <taxon>Multicrustacea</taxon>
        <taxon>Malacostraca</taxon>
        <taxon>Eumalacostraca</taxon>
        <taxon>Eucarida</taxon>
        <taxon>Decapoda</taxon>
        <taxon>Pleocyemata</taxon>
        <taxon>Brachyura</taxon>
        <taxon>Eubrachyura</taxon>
        <taxon>Majoidea</taxon>
        <taxon>Majidae</taxon>
        <taxon>Chionoecetes</taxon>
    </lineage>
</organism>
<accession>A0A8J4XN08</accession>
<name>A0A8J4XN08_CHIOP</name>
<reference evidence="2" key="1">
    <citation type="submission" date="2020-07" db="EMBL/GenBank/DDBJ databases">
        <title>The High-quality genome of the commercially important snow crab, Chionoecetes opilio.</title>
        <authorList>
            <person name="Jeong J.-H."/>
            <person name="Ryu S."/>
        </authorList>
    </citation>
    <scope>NUCLEOTIDE SEQUENCE</scope>
    <source>
        <strain evidence="2">MADBK_172401_WGS</strain>
        <tissue evidence="2">Digestive gland</tissue>
    </source>
</reference>
<evidence type="ECO:0000313" key="2">
    <source>
        <dbReference type="EMBL" id="KAG0710188.1"/>
    </source>
</evidence>
<keyword evidence="3" id="KW-1185">Reference proteome</keyword>
<feature type="region of interest" description="Disordered" evidence="1">
    <location>
        <begin position="288"/>
        <end position="308"/>
    </location>
</feature>
<feature type="region of interest" description="Disordered" evidence="1">
    <location>
        <begin position="332"/>
        <end position="432"/>
    </location>
</feature>
<dbReference type="AlphaFoldDB" id="A0A8J4XN08"/>
<feature type="region of interest" description="Disordered" evidence="1">
    <location>
        <begin position="11"/>
        <end position="36"/>
    </location>
</feature>
<protein>
    <submittedName>
        <fullName evidence="2">Uncharacterized protein</fullName>
    </submittedName>
</protein>
<comment type="caution">
    <text evidence="2">The sequence shown here is derived from an EMBL/GenBank/DDBJ whole genome shotgun (WGS) entry which is preliminary data.</text>
</comment>
<sequence length="476" mass="50843">MQSVCSDMPLLRPEGGLLAPLSGAPPPRRRSPPTHHSNFPLPPCVILLGGVEWRRRCPLGVTATPRATCPTQHGGHWGASVLGGRLLLGDLGYPKVAPGTPTTSPSCRGDMPPGTSLSGLRGGVLHPGAFIAQRGEQLYLPRHQALRLVHPPFPAPFHPPVCVLGATQNPQDPVARNRHLTTCEGKVDRLEKRFFWSLRAPGVCPGTTPLPEETGRLTTSLGPTHAPPIHVPRPQSPLHFFDEGLETVSPLHPDKFHFFSGGAHLSGVPLGWEGDPPNRDLVKKHKTHFKMPPTPPTDGADHRTSAAGRHTCGRVALEVSERWALGAAGARTGLARSGDVPSRHAKKPTTSAPQPGLRTRILNPGSGALDRAGTVLETTGPGVIGAAGRDGGTPSGTPPLRPTKAFAPTRGPTDARRPPPKPKEASRAPTGTTPLLGYFLVKAPPRQHRVPNSKFFFVSPRFLFFKFSVFSYTPPR</sequence>
<dbReference type="Proteomes" id="UP000770661">
    <property type="component" value="Unassembled WGS sequence"/>
</dbReference>
<evidence type="ECO:0000313" key="3">
    <source>
        <dbReference type="Proteomes" id="UP000770661"/>
    </source>
</evidence>
<proteinExistence type="predicted"/>